<dbReference type="SUPFAM" id="SSF50475">
    <property type="entry name" value="FMN-binding split barrel"/>
    <property type="match status" value="1"/>
</dbReference>
<evidence type="ECO:0000259" key="2">
    <source>
        <dbReference type="Pfam" id="PF01243"/>
    </source>
</evidence>
<evidence type="ECO:0000313" key="3">
    <source>
        <dbReference type="EMBL" id="NKY88095.1"/>
    </source>
</evidence>
<evidence type="ECO:0000313" key="4">
    <source>
        <dbReference type="Proteomes" id="UP000523447"/>
    </source>
</evidence>
<protein>
    <submittedName>
        <fullName evidence="3">PPOX class F420-dependent oxidoreductase</fullName>
    </submittedName>
</protein>
<dbReference type="NCBIfam" id="TIGR03666">
    <property type="entry name" value="Rv2061_F420"/>
    <property type="match status" value="1"/>
</dbReference>
<dbReference type="InterPro" id="IPR012349">
    <property type="entry name" value="Split_barrel_FMN-bd"/>
</dbReference>
<dbReference type="GO" id="GO:0005829">
    <property type="term" value="C:cytosol"/>
    <property type="evidence" value="ECO:0007669"/>
    <property type="project" value="TreeGrafter"/>
</dbReference>
<organism evidence="3 4">
    <name type="scientific">Nocardia veterana</name>
    <dbReference type="NCBI Taxonomy" id="132249"/>
    <lineage>
        <taxon>Bacteria</taxon>
        <taxon>Bacillati</taxon>
        <taxon>Actinomycetota</taxon>
        <taxon>Actinomycetes</taxon>
        <taxon>Mycobacteriales</taxon>
        <taxon>Nocardiaceae</taxon>
        <taxon>Nocardia</taxon>
    </lineage>
</organism>
<dbReference type="EMBL" id="JAAXPE010000025">
    <property type="protein sequence ID" value="NKY88095.1"/>
    <property type="molecule type" value="Genomic_DNA"/>
</dbReference>
<dbReference type="GO" id="GO:0016627">
    <property type="term" value="F:oxidoreductase activity, acting on the CH-CH group of donors"/>
    <property type="evidence" value="ECO:0007669"/>
    <property type="project" value="TreeGrafter"/>
</dbReference>
<dbReference type="InterPro" id="IPR052019">
    <property type="entry name" value="F420H2_bilvrd_red/Heme_oxyg"/>
</dbReference>
<feature type="domain" description="Pyridoxamine 5'-phosphate oxidase N-terminal" evidence="2">
    <location>
        <begin position="11"/>
        <end position="90"/>
    </location>
</feature>
<accession>A0A7X6M0L4</accession>
<gene>
    <name evidence="3" type="ORF">HGA07_21020</name>
</gene>
<dbReference type="RefSeq" id="WP_040719530.1">
    <property type="nucleotide sequence ID" value="NZ_CAWPHS010000018.1"/>
</dbReference>
<reference evidence="3 4" key="1">
    <citation type="submission" date="2020-04" db="EMBL/GenBank/DDBJ databases">
        <title>MicrobeNet Type strains.</title>
        <authorList>
            <person name="Nicholson A.C."/>
        </authorList>
    </citation>
    <scope>NUCLEOTIDE SEQUENCE [LARGE SCALE GENOMIC DNA]</scope>
    <source>
        <strain evidence="3 4">DSM 44445</strain>
    </source>
</reference>
<proteinExistence type="predicted"/>
<dbReference type="Gene3D" id="2.30.110.10">
    <property type="entry name" value="Electron Transport, Fmn-binding Protein, Chain A"/>
    <property type="match status" value="1"/>
</dbReference>
<dbReference type="InterPro" id="IPR011576">
    <property type="entry name" value="Pyridox_Oxase_N"/>
</dbReference>
<dbReference type="AlphaFoldDB" id="A0A7X6M0L4"/>
<keyword evidence="4" id="KW-1185">Reference proteome</keyword>
<dbReference type="PANTHER" id="PTHR35176:SF11">
    <property type="entry name" value="PYRIDOXAMINE 5'-PHOSPHATE OXIDASE FAMILY PROTEIN"/>
    <property type="match status" value="1"/>
</dbReference>
<dbReference type="GO" id="GO:0070967">
    <property type="term" value="F:coenzyme F420 binding"/>
    <property type="evidence" value="ECO:0007669"/>
    <property type="project" value="TreeGrafter"/>
</dbReference>
<evidence type="ECO:0000256" key="1">
    <source>
        <dbReference type="ARBA" id="ARBA00023002"/>
    </source>
</evidence>
<name>A0A7X6M0L4_9NOCA</name>
<dbReference type="Proteomes" id="UP000523447">
    <property type="component" value="Unassembled WGS sequence"/>
</dbReference>
<dbReference type="PANTHER" id="PTHR35176">
    <property type="entry name" value="HEME OXYGENASE HI_0854-RELATED"/>
    <property type="match status" value="1"/>
</dbReference>
<dbReference type="InterPro" id="IPR019965">
    <property type="entry name" value="PPOX_F420-dep_Rv2061_put"/>
</dbReference>
<comment type="caution">
    <text evidence="3">The sequence shown here is derived from an EMBL/GenBank/DDBJ whole genome shotgun (WGS) entry which is preliminary data.</text>
</comment>
<sequence>MDNPFGPAGTANYVLLTTYKKDGTAVATPVWAALDDGRLYVWTETGSWKVKRLRRNPEVTVQPCGVTGKPRGPIVRGTGRVLDEAGSDRVRQLIKRKYSLQGWLIVTASVLRRGRKGTIGIEITAAAA</sequence>
<dbReference type="Pfam" id="PF01243">
    <property type="entry name" value="PNPOx_N"/>
    <property type="match status" value="1"/>
</dbReference>
<keyword evidence="1" id="KW-0560">Oxidoreductase</keyword>